<dbReference type="GO" id="GO:0004806">
    <property type="term" value="F:triacylglycerol lipase activity"/>
    <property type="evidence" value="ECO:0007669"/>
    <property type="project" value="TreeGrafter"/>
</dbReference>
<dbReference type="RefSeq" id="WP_145202977.1">
    <property type="nucleotide sequence ID" value="NZ_CP036434.1"/>
</dbReference>
<dbReference type="SUPFAM" id="SSF53474">
    <property type="entry name" value="alpha/beta-Hydrolases"/>
    <property type="match status" value="1"/>
</dbReference>
<dbReference type="Pfam" id="PF01738">
    <property type="entry name" value="DLH"/>
    <property type="match status" value="1"/>
</dbReference>
<dbReference type="Gene3D" id="3.40.50.1820">
    <property type="entry name" value="alpha/beta hydrolase"/>
    <property type="match status" value="1"/>
</dbReference>
<dbReference type="Pfam" id="PF20434">
    <property type="entry name" value="BD-FAE"/>
    <property type="match status" value="1"/>
</dbReference>
<evidence type="ECO:0000313" key="7">
    <source>
        <dbReference type="Proteomes" id="UP000320390"/>
    </source>
</evidence>
<keyword evidence="2 6" id="KW-0378">Hydrolase</keyword>
<dbReference type="EC" id="3.1.1.72" evidence="6"/>
<dbReference type="InterPro" id="IPR002925">
    <property type="entry name" value="Dienelactn_hydro"/>
</dbReference>
<gene>
    <name evidence="6" type="primary">axeA1_2</name>
    <name evidence="6" type="ORF">Poly30_46820</name>
</gene>
<dbReference type="InterPro" id="IPR050300">
    <property type="entry name" value="GDXG_lipolytic_enzyme"/>
</dbReference>
<evidence type="ECO:0000256" key="2">
    <source>
        <dbReference type="ARBA" id="ARBA00022801"/>
    </source>
</evidence>
<dbReference type="InterPro" id="IPR029058">
    <property type="entry name" value="AB_hydrolase_fold"/>
</dbReference>
<evidence type="ECO:0000256" key="1">
    <source>
        <dbReference type="ARBA" id="ARBA00010515"/>
    </source>
</evidence>
<dbReference type="EMBL" id="CP036434">
    <property type="protein sequence ID" value="QDV09125.1"/>
    <property type="molecule type" value="Genomic_DNA"/>
</dbReference>
<feature type="chain" id="PRO_5022158291" evidence="3">
    <location>
        <begin position="21"/>
        <end position="284"/>
    </location>
</feature>
<evidence type="ECO:0000256" key="3">
    <source>
        <dbReference type="SAM" id="SignalP"/>
    </source>
</evidence>
<dbReference type="OrthoDB" id="9815425at2"/>
<protein>
    <submittedName>
        <fullName evidence="6">Acetylxylan esterase</fullName>
        <ecNumber evidence="6">3.1.1.72</ecNumber>
    </submittedName>
</protein>
<organism evidence="6 7">
    <name type="scientific">Saltatorellus ferox</name>
    <dbReference type="NCBI Taxonomy" id="2528018"/>
    <lineage>
        <taxon>Bacteria</taxon>
        <taxon>Pseudomonadati</taxon>
        <taxon>Planctomycetota</taxon>
        <taxon>Planctomycetia</taxon>
        <taxon>Planctomycetia incertae sedis</taxon>
        <taxon>Saltatorellus</taxon>
    </lineage>
</organism>
<feature type="domain" description="Dienelactone hydrolase" evidence="4">
    <location>
        <begin position="199"/>
        <end position="280"/>
    </location>
</feature>
<feature type="domain" description="BD-FAE-like" evidence="5">
    <location>
        <begin position="58"/>
        <end position="158"/>
    </location>
</feature>
<comment type="similarity">
    <text evidence="1">Belongs to the 'GDXG' lipolytic enzyme family.</text>
</comment>
<evidence type="ECO:0000259" key="5">
    <source>
        <dbReference type="Pfam" id="PF20434"/>
    </source>
</evidence>
<sequence length="284" mass="30510" precursor="true">MGTSLRPLSAIAALALASCASTSGHPIEQQREVVYRSAGDTELRLHVFSPPGHRSGDSRGAIVFFFGGGWRSGTPTQFFPHCEHLAERGMVAMSAEYRVESRDGTTPVECVQDGRAAVRWIREHARALGVDPARVAAGGGSAGGHVAAATATVVAFESEAESPRTRCVPDALVLFNPVFDNGPEGYGYDRVKDYWQDISPLHNLDAGTPPTIVFLGTQDRLIPVATAEAYRARMEALGGRCDLHLYEGKGHGFFNESSSPESFVDTVAKMDAFLDSLGFLELEP</sequence>
<proteinExistence type="inferred from homology"/>
<dbReference type="PANTHER" id="PTHR48081">
    <property type="entry name" value="AB HYDROLASE SUPERFAMILY PROTEIN C4A8.06C"/>
    <property type="match status" value="1"/>
</dbReference>
<dbReference type="Proteomes" id="UP000320390">
    <property type="component" value="Chromosome"/>
</dbReference>
<feature type="signal peptide" evidence="3">
    <location>
        <begin position="1"/>
        <end position="20"/>
    </location>
</feature>
<evidence type="ECO:0000259" key="4">
    <source>
        <dbReference type="Pfam" id="PF01738"/>
    </source>
</evidence>
<keyword evidence="7" id="KW-1185">Reference proteome</keyword>
<dbReference type="GO" id="GO:0046555">
    <property type="term" value="F:acetylxylan esterase activity"/>
    <property type="evidence" value="ECO:0007669"/>
    <property type="project" value="UniProtKB-EC"/>
</dbReference>
<name>A0A518EYF8_9BACT</name>
<reference evidence="6 7" key="1">
    <citation type="submission" date="2019-02" db="EMBL/GenBank/DDBJ databases">
        <title>Deep-cultivation of Planctomycetes and their phenomic and genomic characterization uncovers novel biology.</title>
        <authorList>
            <person name="Wiegand S."/>
            <person name="Jogler M."/>
            <person name="Boedeker C."/>
            <person name="Pinto D."/>
            <person name="Vollmers J."/>
            <person name="Rivas-Marin E."/>
            <person name="Kohn T."/>
            <person name="Peeters S.H."/>
            <person name="Heuer A."/>
            <person name="Rast P."/>
            <person name="Oberbeckmann S."/>
            <person name="Bunk B."/>
            <person name="Jeske O."/>
            <person name="Meyerdierks A."/>
            <person name="Storesund J.E."/>
            <person name="Kallscheuer N."/>
            <person name="Luecker S."/>
            <person name="Lage O.M."/>
            <person name="Pohl T."/>
            <person name="Merkel B.J."/>
            <person name="Hornburger P."/>
            <person name="Mueller R.-W."/>
            <person name="Bruemmer F."/>
            <person name="Labrenz M."/>
            <person name="Spormann A.M."/>
            <person name="Op den Camp H."/>
            <person name="Overmann J."/>
            <person name="Amann R."/>
            <person name="Jetten M.S.M."/>
            <person name="Mascher T."/>
            <person name="Medema M.H."/>
            <person name="Devos D.P."/>
            <person name="Kaster A.-K."/>
            <person name="Ovreas L."/>
            <person name="Rohde M."/>
            <person name="Galperin M.Y."/>
            <person name="Jogler C."/>
        </authorList>
    </citation>
    <scope>NUCLEOTIDE SEQUENCE [LARGE SCALE GENOMIC DNA]</scope>
    <source>
        <strain evidence="6 7">Poly30</strain>
    </source>
</reference>
<evidence type="ECO:0000313" key="6">
    <source>
        <dbReference type="EMBL" id="QDV09125.1"/>
    </source>
</evidence>
<accession>A0A518EYF8</accession>
<dbReference type="InterPro" id="IPR049492">
    <property type="entry name" value="BD-FAE-like_dom"/>
</dbReference>
<dbReference type="PROSITE" id="PS51257">
    <property type="entry name" value="PROKAR_LIPOPROTEIN"/>
    <property type="match status" value="1"/>
</dbReference>
<dbReference type="AlphaFoldDB" id="A0A518EYF8"/>
<dbReference type="PANTHER" id="PTHR48081:SF30">
    <property type="entry name" value="ACETYL-HYDROLASE LIPR-RELATED"/>
    <property type="match status" value="1"/>
</dbReference>
<keyword evidence="3" id="KW-0732">Signal</keyword>